<protein>
    <submittedName>
        <fullName evidence="1">Uncharacterized protein</fullName>
    </submittedName>
</protein>
<reference evidence="1 2" key="1">
    <citation type="submission" date="2018-11" db="EMBL/GenBank/DDBJ databases">
        <authorList>
            <consortium name="Pathogen Informatics"/>
        </authorList>
    </citation>
    <scope>NUCLEOTIDE SEQUENCE [LARGE SCALE GENOMIC DNA]</scope>
    <source>
        <strain evidence="1 2">Zambia</strain>
    </source>
</reference>
<evidence type="ECO:0000313" key="1">
    <source>
        <dbReference type="EMBL" id="VDO55113.1"/>
    </source>
</evidence>
<evidence type="ECO:0000313" key="2">
    <source>
        <dbReference type="Proteomes" id="UP000277204"/>
    </source>
</evidence>
<organism evidence="1 2">
    <name type="scientific">Schistosoma margrebowiei</name>
    <dbReference type="NCBI Taxonomy" id="48269"/>
    <lineage>
        <taxon>Eukaryota</taxon>
        <taxon>Metazoa</taxon>
        <taxon>Spiralia</taxon>
        <taxon>Lophotrochozoa</taxon>
        <taxon>Platyhelminthes</taxon>
        <taxon>Trematoda</taxon>
        <taxon>Digenea</taxon>
        <taxon>Strigeidida</taxon>
        <taxon>Schistosomatoidea</taxon>
        <taxon>Schistosomatidae</taxon>
        <taxon>Schistosoma</taxon>
    </lineage>
</organism>
<keyword evidence="2" id="KW-1185">Reference proteome</keyword>
<accession>A0A183LFC2</accession>
<dbReference type="EMBL" id="UZAI01000635">
    <property type="protein sequence ID" value="VDO55113.1"/>
    <property type="molecule type" value="Genomic_DNA"/>
</dbReference>
<name>A0A183LFC2_9TREM</name>
<dbReference type="Proteomes" id="UP000277204">
    <property type="component" value="Unassembled WGS sequence"/>
</dbReference>
<dbReference type="AlphaFoldDB" id="A0A183LFC2"/>
<proteinExistence type="predicted"/>
<sequence>MVVGGSRLIHYSSMNNVGFIKDDVFVGCFGEEGVSFCLLYDLHELQRDIRTPSLHNGMMHCLSLSRSTLSRHYDICAPNKTLRSNSDICNFA</sequence>
<gene>
    <name evidence="1" type="ORF">SMRZ_LOCUS2497</name>
</gene>